<dbReference type="PRINTS" id="PR01657">
    <property type="entry name" value="MCMFAMILY"/>
</dbReference>
<dbReference type="Pfam" id="PF12619">
    <property type="entry name" value="MCM2_N"/>
    <property type="match status" value="1"/>
</dbReference>
<keyword evidence="7" id="KW-0547">Nucleotide-binding</keyword>
<dbReference type="Pfam" id="PF17207">
    <property type="entry name" value="MCM_OB"/>
    <property type="match status" value="1"/>
</dbReference>
<dbReference type="Pfam" id="PF23669">
    <property type="entry name" value="WHD_MCM2"/>
    <property type="match status" value="1"/>
</dbReference>
<reference evidence="21 22" key="1">
    <citation type="journal article" date="2011" name="Science">
        <title>The Selaginella genome identifies genetic changes associated with the evolution of vascular plants.</title>
        <authorList>
            <person name="Banks J.A."/>
            <person name="Nishiyama T."/>
            <person name="Hasebe M."/>
            <person name="Bowman J.L."/>
            <person name="Gribskov M."/>
            <person name="dePamphilis C."/>
            <person name="Albert V.A."/>
            <person name="Aono N."/>
            <person name="Aoyama T."/>
            <person name="Ambrose B.A."/>
            <person name="Ashton N.W."/>
            <person name="Axtell M.J."/>
            <person name="Barker E."/>
            <person name="Barker M.S."/>
            <person name="Bennetzen J.L."/>
            <person name="Bonawitz N.D."/>
            <person name="Chapple C."/>
            <person name="Cheng C."/>
            <person name="Correa L.G."/>
            <person name="Dacre M."/>
            <person name="DeBarry J."/>
            <person name="Dreyer I."/>
            <person name="Elias M."/>
            <person name="Engstrom E.M."/>
            <person name="Estelle M."/>
            <person name="Feng L."/>
            <person name="Finet C."/>
            <person name="Floyd S.K."/>
            <person name="Frommer W.B."/>
            <person name="Fujita T."/>
            <person name="Gramzow L."/>
            <person name="Gutensohn M."/>
            <person name="Harholt J."/>
            <person name="Hattori M."/>
            <person name="Heyl A."/>
            <person name="Hirai T."/>
            <person name="Hiwatashi Y."/>
            <person name="Ishikawa M."/>
            <person name="Iwata M."/>
            <person name="Karol K.G."/>
            <person name="Koehler B."/>
            <person name="Kolukisaoglu U."/>
            <person name="Kubo M."/>
            <person name="Kurata T."/>
            <person name="Lalonde S."/>
            <person name="Li K."/>
            <person name="Li Y."/>
            <person name="Litt A."/>
            <person name="Lyons E."/>
            <person name="Manning G."/>
            <person name="Maruyama T."/>
            <person name="Michael T.P."/>
            <person name="Mikami K."/>
            <person name="Miyazaki S."/>
            <person name="Morinaga S."/>
            <person name="Murata T."/>
            <person name="Mueller-Roeber B."/>
            <person name="Nelson D.R."/>
            <person name="Obara M."/>
            <person name="Oguri Y."/>
            <person name="Olmstead R.G."/>
            <person name="Onodera N."/>
            <person name="Petersen B.L."/>
            <person name="Pils B."/>
            <person name="Prigge M."/>
            <person name="Rensing S.A."/>
            <person name="Riano-Pachon D.M."/>
            <person name="Roberts A.W."/>
            <person name="Sato Y."/>
            <person name="Scheller H.V."/>
            <person name="Schulz B."/>
            <person name="Schulz C."/>
            <person name="Shakirov E.V."/>
            <person name="Shibagaki N."/>
            <person name="Shinohara N."/>
            <person name="Shippen D.E."/>
            <person name="Soerensen I."/>
            <person name="Sotooka R."/>
            <person name="Sugimoto N."/>
            <person name="Sugita M."/>
            <person name="Sumikawa N."/>
            <person name="Tanurdzic M."/>
            <person name="Theissen G."/>
            <person name="Ulvskov P."/>
            <person name="Wakazuki S."/>
            <person name="Weng J.K."/>
            <person name="Willats W.W."/>
            <person name="Wipf D."/>
            <person name="Wolf P.G."/>
            <person name="Yang L."/>
            <person name="Zimmer A.D."/>
            <person name="Zhu Q."/>
            <person name="Mitros T."/>
            <person name="Hellsten U."/>
            <person name="Loque D."/>
            <person name="Otillar R."/>
            <person name="Salamov A."/>
            <person name="Schmutz J."/>
            <person name="Shapiro H."/>
            <person name="Lindquist E."/>
            <person name="Lucas S."/>
            <person name="Rokhsar D."/>
            <person name="Grigoriev I.V."/>
        </authorList>
    </citation>
    <scope>NUCLEOTIDE SEQUENCE [LARGE SCALE GENOMIC DNA]</scope>
</reference>
<dbReference type="Gramene" id="EFJ17122">
    <property type="protein sequence ID" value="EFJ17122"/>
    <property type="gene ID" value="SELMODRAFT_179032"/>
</dbReference>
<gene>
    <name evidence="21" type="ORF">SELMODRAFT_179032</name>
</gene>
<dbReference type="PROSITE" id="PS50051">
    <property type="entry name" value="MCM_2"/>
    <property type="match status" value="1"/>
</dbReference>
<dbReference type="Pfam" id="PF14551">
    <property type="entry name" value="MCM_N"/>
    <property type="match status" value="1"/>
</dbReference>
<evidence type="ECO:0000256" key="4">
    <source>
        <dbReference type="ARBA" id="ARBA00018925"/>
    </source>
</evidence>
<evidence type="ECO:0000256" key="19">
    <source>
        <dbReference type="SAM" id="MobiDB-lite"/>
    </source>
</evidence>
<dbReference type="PANTHER" id="PTHR11630:SF44">
    <property type="entry name" value="DNA REPLICATION LICENSING FACTOR MCM2"/>
    <property type="match status" value="1"/>
</dbReference>
<dbReference type="InterPro" id="IPR027925">
    <property type="entry name" value="MCM_N"/>
</dbReference>
<dbReference type="FunFam" id="3.40.50.300:FF:000138">
    <property type="entry name" value="DNA helicase"/>
    <property type="match status" value="1"/>
</dbReference>
<dbReference type="InterPro" id="IPR001208">
    <property type="entry name" value="MCM_dom"/>
</dbReference>
<dbReference type="InterPro" id="IPR012340">
    <property type="entry name" value="NA-bd_OB-fold"/>
</dbReference>
<name>D8SEJ2_SELML</name>
<evidence type="ECO:0000259" key="20">
    <source>
        <dbReference type="PROSITE" id="PS50051"/>
    </source>
</evidence>
<keyword evidence="14" id="KW-0539">Nucleus</keyword>
<evidence type="ECO:0000313" key="22">
    <source>
        <dbReference type="Proteomes" id="UP000001514"/>
    </source>
</evidence>
<evidence type="ECO:0000256" key="11">
    <source>
        <dbReference type="ARBA" id="ARBA00022833"/>
    </source>
</evidence>
<sequence length="907" mass="103231">MSEAEVDPHVVDMGNDEEEEEVGEDLYTEDFMQRDYQPNEEMDRYDSADLDDEPLDERSFDQIMADRRAAEAALDDRDEVGSFNSPVNRRTRNRKLPAFLDEHEFLERKETHAVPSFQMNPRTPDHGSGPESTNREIKCRTMKRSETKQEEDEDDGADMYNIVGNLRTWVSRDDVRRFIARKFRQFLLTYVNPKNQGGQPEYVRLINDMVSANKCSLEIDYTEYLHAYTNLAIWLADAPESILEVMEEVLQNVVLKLYPNYGKIHERVHVRVTNLPVFDQIRDIRHVFCFGIFKFLYFARTCRKTHLNCLIRIGGVVTRRSGVFPQLMQVKYDCNKCGATLGPFFQNTSKEIKVGSCPECQSRGPFSVNVEETIYRNYQKLTLQESPGIVPAGRLPRYKEVILLDDLIDCARPGEEIEITGIYTNNFDLALNTKNGFPVFATVVEANHVSKKQDLFSAYKLTEEDKLEIEKLAKDPRIGERIIKSIAPSIYGHENIKTAIALAMFGGQEKNVQGKHRLRGDINILLLGDPGTAKSQFLKYVEKTAQRAVYTTGKGASAVGLTAAVHKDPVTREWTLEGGALVLADRGICLIDEFDKMNDQDRVSIHEAMEQQSISISKAGIVTSLQARCSVIAAANPVGGRYDSGKTFALNVELTDPILSRFDILLVVKDTVDPVIDEMLARFVVDSHFKSHPNIAKDQTPETAANTDPEILSQDMLRKYITYAKLYVFPKLHDADLDKVALVYADLRRESMFGQGVPIAVRHIESMIRIAEAHARMHLRQYVLEDDVDMAIRVLLDSFIATQKYGVQKALQKSFKKYMTYKRDFNELLLHLLRGLVKDALRFEELMTMPGPRLSLLHLKLLLMFHVSLQAREYNILDLQPFFNSRQFLGANFTLDVGAGVVKHPVA</sequence>
<evidence type="ECO:0000256" key="12">
    <source>
        <dbReference type="ARBA" id="ARBA00022840"/>
    </source>
</evidence>
<keyword evidence="5" id="KW-0235">DNA replication</keyword>
<evidence type="ECO:0000256" key="7">
    <source>
        <dbReference type="ARBA" id="ARBA00022741"/>
    </source>
</evidence>
<dbReference type="eggNOG" id="KOG0477">
    <property type="taxonomic scope" value="Eukaryota"/>
</dbReference>
<feature type="compositionally biased region" description="Basic and acidic residues" evidence="19">
    <location>
        <begin position="1"/>
        <end position="10"/>
    </location>
</feature>
<dbReference type="GO" id="GO:0008270">
    <property type="term" value="F:zinc ion binding"/>
    <property type="evidence" value="ECO:0007669"/>
    <property type="project" value="UniProtKB-KW"/>
</dbReference>
<evidence type="ECO:0000256" key="5">
    <source>
        <dbReference type="ARBA" id="ARBA00022705"/>
    </source>
</evidence>
<dbReference type="SUPFAM" id="SSF50249">
    <property type="entry name" value="Nucleic acid-binding proteins"/>
    <property type="match status" value="1"/>
</dbReference>
<dbReference type="HOGENOM" id="CLU_000995_0_1_1"/>
<dbReference type="GO" id="GO:0042555">
    <property type="term" value="C:MCM complex"/>
    <property type="evidence" value="ECO:0000318"/>
    <property type="project" value="GO_Central"/>
</dbReference>
<organism evidence="22">
    <name type="scientific">Selaginella moellendorffii</name>
    <name type="common">Spikemoss</name>
    <dbReference type="NCBI Taxonomy" id="88036"/>
    <lineage>
        <taxon>Eukaryota</taxon>
        <taxon>Viridiplantae</taxon>
        <taxon>Streptophyta</taxon>
        <taxon>Embryophyta</taxon>
        <taxon>Tracheophyta</taxon>
        <taxon>Lycopodiopsida</taxon>
        <taxon>Selaginellales</taxon>
        <taxon>Selaginellaceae</taxon>
        <taxon>Selaginella</taxon>
    </lineage>
</organism>
<dbReference type="InterPro" id="IPR027417">
    <property type="entry name" value="P-loop_NTPase"/>
</dbReference>
<dbReference type="Gene3D" id="3.30.1640.10">
    <property type="entry name" value="mini-chromosome maintenance (MCM) complex, chain A, domain 1"/>
    <property type="match status" value="1"/>
</dbReference>
<dbReference type="InterPro" id="IPR041562">
    <property type="entry name" value="MCM_lid"/>
</dbReference>
<comment type="subcellular location">
    <subcellularLocation>
        <location evidence="1">Nucleus</location>
    </subcellularLocation>
</comment>
<evidence type="ECO:0000256" key="3">
    <source>
        <dbReference type="ARBA" id="ARBA00012551"/>
    </source>
</evidence>
<feature type="region of interest" description="Disordered" evidence="19">
    <location>
        <begin position="1"/>
        <end position="53"/>
    </location>
</feature>
<dbReference type="PRINTS" id="PR01658">
    <property type="entry name" value="MCMPROTEIN2"/>
</dbReference>
<dbReference type="STRING" id="88036.D8SEJ2"/>
<dbReference type="FunCoup" id="D8SEJ2">
    <property type="interactions" value="3448"/>
</dbReference>
<dbReference type="GO" id="GO:0005634">
    <property type="term" value="C:nucleus"/>
    <property type="evidence" value="ECO:0000318"/>
    <property type="project" value="GO_Central"/>
</dbReference>
<dbReference type="InterPro" id="IPR059098">
    <property type="entry name" value="WHD_MCM2"/>
</dbReference>
<dbReference type="InterPro" id="IPR008045">
    <property type="entry name" value="MCM2"/>
</dbReference>
<dbReference type="FunFam" id="2.20.28.10:FF:000002">
    <property type="entry name" value="DNA helicase"/>
    <property type="match status" value="1"/>
</dbReference>
<feature type="domain" description="MCM C-terminal AAA(+) ATPase" evidence="20">
    <location>
        <begin position="478"/>
        <end position="684"/>
    </location>
</feature>
<dbReference type="PANTHER" id="PTHR11630">
    <property type="entry name" value="DNA REPLICATION LICENSING FACTOR MCM FAMILY MEMBER"/>
    <property type="match status" value="1"/>
</dbReference>
<keyword evidence="12" id="KW-0067">ATP-binding</keyword>
<evidence type="ECO:0000256" key="18">
    <source>
        <dbReference type="ARBA" id="ARBA00078186"/>
    </source>
</evidence>
<feature type="compositionally biased region" description="Acidic residues" evidence="19">
    <location>
        <begin position="14"/>
        <end position="28"/>
    </location>
</feature>
<keyword evidence="9" id="KW-0378">Hydrolase</keyword>
<dbReference type="GO" id="GO:1902975">
    <property type="term" value="P:mitotic DNA replication initiation"/>
    <property type="evidence" value="ECO:0000318"/>
    <property type="project" value="GO_Central"/>
</dbReference>
<dbReference type="Gene3D" id="2.40.50.140">
    <property type="entry name" value="Nucleic acid-binding proteins"/>
    <property type="match status" value="1"/>
</dbReference>
<keyword evidence="8" id="KW-0863">Zinc-finger</keyword>
<dbReference type="GO" id="GO:0005524">
    <property type="term" value="F:ATP binding"/>
    <property type="evidence" value="ECO:0007669"/>
    <property type="project" value="UniProtKB-KW"/>
</dbReference>
<comment type="similarity">
    <text evidence="2">Belongs to the MCM family.</text>
</comment>
<dbReference type="GO" id="GO:0016887">
    <property type="term" value="F:ATP hydrolysis activity"/>
    <property type="evidence" value="ECO:0007669"/>
    <property type="project" value="RHEA"/>
</dbReference>
<dbReference type="Gene3D" id="3.40.50.300">
    <property type="entry name" value="P-loop containing nucleotide triphosphate hydrolases"/>
    <property type="match status" value="1"/>
</dbReference>
<evidence type="ECO:0000256" key="17">
    <source>
        <dbReference type="ARBA" id="ARBA00074927"/>
    </source>
</evidence>
<dbReference type="Proteomes" id="UP000001514">
    <property type="component" value="Unassembled WGS sequence"/>
</dbReference>
<dbReference type="GO" id="GO:0003697">
    <property type="term" value="F:single-stranded DNA binding"/>
    <property type="evidence" value="ECO:0000318"/>
    <property type="project" value="GO_Central"/>
</dbReference>
<accession>D8SEJ2</accession>
<dbReference type="GO" id="GO:0003678">
    <property type="term" value="F:DNA helicase activity"/>
    <property type="evidence" value="ECO:0007669"/>
    <property type="project" value="UniProtKB-EC"/>
</dbReference>
<evidence type="ECO:0000256" key="9">
    <source>
        <dbReference type="ARBA" id="ARBA00022801"/>
    </source>
</evidence>
<dbReference type="EMBL" id="GL377615">
    <property type="protein sequence ID" value="EFJ17122.1"/>
    <property type="molecule type" value="Genomic_DNA"/>
</dbReference>
<dbReference type="GO" id="GO:0000727">
    <property type="term" value="P:double-strand break repair via break-induced replication"/>
    <property type="evidence" value="ECO:0000318"/>
    <property type="project" value="GO_Central"/>
</dbReference>
<dbReference type="EC" id="3.6.4.12" evidence="3"/>
<dbReference type="SMART" id="SM00350">
    <property type="entry name" value="MCM"/>
    <property type="match status" value="1"/>
</dbReference>
<dbReference type="FunFam" id="3.30.1640.10:FF:000008">
    <property type="entry name" value="DNA helicase"/>
    <property type="match status" value="1"/>
</dbReference>
<evidence type="ECO:0000256" key="6">
    <source>
        <dbReference type="ARBA" id="ARBA00022723"/>
    </source>
</evidence>
<evidence type="ECO:0000256" key="10">
    <source>
        <dbReference type="ARBA" id="ARBA00022806"/>
    </source>
</evidence>
<evidence type="ECO:0000256" key="16">
    <source>
        <dbReference type="ARBA" id="ARBA00047995"/>
    </source>
</evidence>
<dbReference type="InterPro" id="IPR033762">
    <property type="entry name" value="MCM_OB"/>
</dbReference>
<comment type="catalytic activity">
    <reaction evidence="16">
        <text>ATP + H2O = ADP + phosphate + H(+)</text>
        <dbReference type="Rhea" id="RHEA:13065"/>
        <dbReference type="ChEBI" id="CHEBI:15377"/>
        <dbReference type="ChEBI" id="CHEBI:15378"/>
        <dbReference type="ChEBI" id="CHEBI:30616"/>
        <dbReference type="ChEBI" id="CHEBI:43474"/>
        <dbReference type="ChEBI" id="CHEBI:456216"/>
        <dbReference type="EC" id="3.6.4.12"/>
    </reaction>
</comment>
<evidence type="ECO:0000313" key="21">
    <source>
        <dbReference type="EMBL" id="EFJ17122.1"/>
    </source>
</evidence>
<dbReference type="InterPro" id="IPR031327">
    <property type="entry name" value="MCM"/>
</dbReference>
<evidence type="ECO:0000256" key="2">
    <source>
        <dbReference type="ARBA" id="ARBA00008010"/>
    </source>
</evidence>
<keyword evidence="13" id="KW-0238">DNA-binding</keyword>
<keyword evidence="10" id="KW-0347">Helicase</keyword>
<keyword evidence="22" id="KW-1185">Reference proteome</keyword>
<dbReference type="PROSITE" id="PS00847">
    <property type="entry name" value="MCM_1"/>
    <property type="match status" value="1"/>
</dbReference>
<evidence type="ECO:0000256" key="13">
    <source>
        <dbReference type="ARBA" id="ARBA00023125"/>
    </source>
</evidence>
<dbReference type="InParanoid" id="D8SEJ2"/>
<keyword evidence="15" id="KW-0131">Cell cycle</keyword>
<keyword evidence="6" id="KW-0479">Metal-binding</keyword>
<evidence type="ECO:0000256" key="8">
    <source>
        <dbReference type="ARBA" id="ARBA00022771"/>
    </source>
</evidence>
<dbReference type="CDD" id="cd17753">
    <property type="entry name" value="MCM2"/>
    <property type="match status" value="1"/>
</dbReference>
<dbReference type="Pfam" id="PF00493">
    <property type="entry name" value="MCM"/>
    <property type="match status" value="1"/>
</dbReference>
<dbReference type="Pfam" id="PF17855">
    <property type="entry name" value="MCM_lid"/>
    <property type="match status" value="1"/>
</dbReference>
<dbReference type="AlphaFoldDB" id="D8SEJ2"/>
<feature type="region of interest" description="Disordered" evidence="19">
    <location>
        <begin position="116"/>
        <end position="135"/>
    </location>
</feature>
<dbReference type="InterPro" id="IPR018525">
    <property type="entry name" value="MCM_CS"/>
</dbReference>
<evidence type="ECO:0000256" key="14">
    <source>
        <dbReference type="ARBA" id="ARBA00023242"/>
    </source>
</evidence>
<dbReference type="Gene3D" id="2.20.28.10">
    <property type="match status" value="1"/>
</dbReference>
<dbReference type="SUPFAM" id="SSF52540">
    <property type="entry name" value="P-loop containing nucleoside triphosphate hydrolases"/>
    <property type="match status" value="1"/>
</dbReference>
<evidence type="ECO:0000256" key="15">
    <source>
        <dbReference type="ARBA" id="ARBA00023306"/>
    </source>
</evidence>
<proteinExistence type="inferred from homology"/>
<dbReference type="KEGG" id="smo:SELMODRAFT_179032"/>
<protein>
    <recommendedName>
        <fullName evidence="4">DNA replication licensing factor MCM2</fullName>
        <ecNumber evidence="3">3.6.4.12</ecNumber>
    </recommendedName>
    <alternativeName>
        <fullName evidence="17">DNA replication licensing factor mcm2</fullName>
    </alternativeName>
    <alternativeName>
        <fullName evidence="18">Minichromosome maintenance protein 2</fullName>
    </alternativeName>
</protein>
<dbReference type="OMA" id="TYERVTT"/>
<keyword evidence="11" id="KW-0862">Zinc</keyword>
<evidence type="ECO:0000256" key="1">
    <source>
        <dbReference type="ARBA" id="ARBA00004123"/>
    </source>
</evidence>